<evidence type="ECO:0000313" key="9">
    <source>
        <dbReference type="Proteomes" id="UP001457282"/>
    </source>
</evidence>
<comment type="caution">
    <text evidence="5">Lacks conserved residue(s) required for the propagation of feature annotation.</text>
</comment>
<dbReference type="SUPFAM" id="SSF52540">
    <property type="entry name" value="P-loop containing nucleoside triphosphate hydrolases"/>
    <property type="match status" value="1"/>
</dbReference>
<evidence type="ECO:0000256" key="2">
    <source>
        <dbReference type="ARBA" id="ARBA00022490"/>
    </source>
</evidence>
<reference evidence="8 9" key="1">
    <citation type="journal article" date="2023" name="G3 (Bethesda)">
        <title>A chromosome-length genome assembly and annotation of blackberry (Rubus argutus, cv. 'Hillquist').</title>
        <authorList>
            <person name="Bruna T."/>
            <person name="Aryal R."/>
            <person name="Dudchenko O."/>
            <person name="Sargent D.J."/>
            <person name="Mead D."/>
            <person name="Buti M."/>
            <person name="Cavallini A."/>
            <person name="Hytonen T."/>
            <person name="Andres J."/>
            <person name="Pham M."/>
            <person name="Weisz D."/>
            <person name="Mascagni F."/>
            <person name="Usai G."/>
            <person name="Natali L."/>
            <person name="Bassil N."/>
            <person name="Fernandez G.E."/>
            <person name="Lomsadze A."/>
            <person name="Armour M."/>
            <person name="Olukolu B."/>
            <person name="Poorten T."/>
            <person name="Britton C."/>
            <person name="Davik J."/>
            <person name="Ashrafi H."/>
            <person name="Aiden E.L."/>
            <person name="Borodovsky M."/>
            <person name="Worthington M."/>
        </authorList>
    </citation>
    <scope>NUCLEOTIDE SEQUENCE [LARGE SCALE GENOMIC DNA]</scope>
    <source>
        <strain evidence="8">PI 553951</strain>
    </source>
</reference>
<dbReference type="InterPro" id="IPR036961">
    <property type="entry name" value="Kinesin_motor_dom_sf"/>
</dbReference>
<keyword evidence="4" id="KW-0206">Cytoskeleton</keyword>
<keyword evidence="3" id="KW-0505">Motor protein</keyword>
<comment type="similarity">
    <text evidence="5">Belongs to the TRAFAC class myosin-kinesin ATPase superfamily. Kinesin family.</text>
</comment>
<evidence type="ECO:0000313" key="8">
    <source>
        <dbReference type="EMBL" id="KAK9920726.1"/>
    </source>
</evidence>
<dbReference type="GO" id="GO:0005524">
    <property type="term" value="F:ATP binding"/>
    <property type="evidence" value="ECO:0007669"/>
    <property type="project" value="InterPro"/>
</dbReference>
<proteinExistence type="inferred from homology"/>
<evidence type="ECO:0000256" key="3">
    <source>
        <dbReference type="ARBA" id="ARBA00023175"/>
    </source>
</evidence>
<dbReference type="GO" id="GO:0090307">
    <property type="term" value="P:mitotic spindle assembly"/>
    <property type="evidence" value="ECO:0007669"/>
    <property type="project" value="TreeGrafter"/>
</dbReference>
<keyword evidence="2" id="KW-0963">Cytoplasm</keyword>
<dbReference type="GO" id="GO:0008017">
    <property type="term" value="F:microtubule binding"/>
    <property type="evidence" value="ECO:0007669"/>
    <property type="project" value="InterPro"/>
</dbReference>
<feature type="domain" description="Kinesin motor" evidence="7">
    <location>
        <begin position="49"/>
        <end position="120"/>
    </location>
</feature>
<evidence type="ECO:0000256" key="1">
    <source>
        <dbReference type="ARBA" id="ARBA00004245"/>
    </source>
</evidence>
<accession>A0AAW1WA15</accession>
<sequence>MTSLTPDQSRKIGTGVTASPSPFLTPRPEKRRGTLDWNSNHKDKDKEVNVQVVLRCRPLSDDEQKSNVQKVVSCNEQKREVTVLQSLNNKQVDKVFTFDKVLGQKHSKNQYMTKPFPHCE</sequence>
<dbReference type="GO" id="GO:0005876">
    <property type="term" value="C:spindle microtubule"/>
    <property type="evidence" value="ECO:0007669"/>
    <property type="project" value="TreeGrafter"/>
</dbReference>
<dbReference type="GO" id="GO:0051231">
    <property type="term" value="P:spindle elongation"/>
    <property type="evidence" value="ECO:0007669"/>
    <property type="project" value="TreeGrafter"/>
</dbReference>
<evidence type="ECO:0000259" key="7">
    <source>
        <dbReference type="PROSITE" id="PS50067"/>
    </source>
</evidence>
<organism evidence="8 9">
    <name type="scientific">Rubus argutus</name>
    <name type="common">Southern blackberry</name>
    <dbReference type="NCBI Taxonomy" id="59490"/>
    <lineage>
        <taxon>Eukaryota</taxon>
        <taxon>Viridiplantae</taxon>
        <taxon>Streptophyta</taxon>
        <taxon>Embryophyta</taxon>
        <taxon>Tracheophyta</taxon>
        <taxon>Spermatophyta</taxon>
        <taxon>Magnoliopsida</taxon>
        <taxon>eudicotyledons</taxon>
        <taxon>Gunneridae</taxon>
        <taxon>Pentapetalae</taxon>
        <taxon>rosids</taxon>
        <taxon>fabids</taxon>
        <taxon>Rosales</taxon>
        <taxon>Rosaceae</taxon>
        <taxon>Rosoideae</taxon>
        <taxon>Rosoideae incertae sedis</taxon>
        <taxon>Rubus</taxon>
    </lineage>
</organism>
<dbReference type="GO" id="GO:0072686">
    <property type="term" value="C:mitotic spindle"/>
    <property type="evidence" value="ECO:0007669"/>
    <property type="project" value="TreeGrafter"/>
</dbReference>
<dbReference type="Proteomes" id="UP001457282">
    <property type="component" value="Unassembled WGS sequence"/>
</dbReference>
<name>A0AAW1WA15_RUBAR</name>
<dbReference type="PROSITE" id="PS50067">
    <property type="entry name" value="KINESIN_MOTOR_2"/>
    <property type="match status" value="1"/>
</dbReference>
<dbReference type="AlphaFoldDB" id="A0AAW1WA15"/>
<dbReference type="Gene3D" id="3.40.850.10">
    <property type="entry name" value="Kinesin motor domain"/>
    <property type="match status" value="1"/>
</dbReference>
<dbReference type="GO" id="GO:0007018">
    <property type="term" value="P:microtubule-based movement"/>
    <property type="evidence" value="ECO:0007669"/>
    <property type="project" value="InterPro"/>
</dbReference>
<dbReference type="PANTHER" id="PTHR47970">
    <property type="entry name" value="KINESIN-LIKE PROTEIN KIF11"/>
    <property type="match status" value="1"/>
</dbReference>
<dbReference type="InterPro" id="IPR027417">
    <property type="entry name" value="P-loop_NTPase"/>
</dbReference>
<keyword evidence="9" id="KW-1185">Reference proteome</keyword>
<evidence type="ECO:0000256" key="5">
    <source>
        <dbReference type="PROSITE-ProRule" id="PRU00283"/>
    </source>
</evidence>
<feature type="compositionally biased region" description="Basic and acidic residues" evidence="6">
    <location>
        <begin position="27"/>
        <end position="43"/>
    </location>
</feature>
<protein>
    <recommendedName>
        <fullName evidence="7">Kinesin motor domain-containing protein</fullName>
    </recommendedName>
</protein>
<feature type="region of interest" description="Disordered" evidence="6">
    <location>
        <begin position="1"/>
        <end position="43"/>
    </location>
</feature>
<evidence type="ECO:0000256" key="6">
    <source>
        <dbReference type="SAM" id="MobiDB-lite"/>
    </source>
</evidence>
<dbReference type="GO" id="GO:0008574">
    <property type="term" value="F:plus-end-directed microtubule motor activity"/>
    <property type="evidence" value="ECO:0007669"/>
    <property type="project" value="TreeGrafter"/>
</dbReference>
<gene>
    <name evidence="8" type="ORF">M0R45_029272</name>
</gene>
<evidence type="ECO:0000256" key="4">
    <source>
        <dbReference type="ARBA" id="ARBA00023212"/>
    </source>
</evidence>
<comment type="subcellular location">
    <subcellularLocation>
        <location evidence="1">Cytoplasm</location>
        <location evidence="1">Cytoskeleton</location>
    </subcellularLocation>
</comment>
<dbReference type="PANTHER" id="PTHR47970:SF32">
    <property type="entry name" value="KINESIN-LIKE PROTEIN KIN-5B"/>
    <property type="match status" value="1"/>
</dbReference>
<comment type="caution">
    <text evidence="8">The sequence shown here is derived from an EMBL/GenBank/DDBJ whole genome shotgun (WGS) entry which is preliminary data.</text>
</comment>
<dbReference type="EMBL" id="JBEDUW010000006">
    <property type="protein sequence ID" value="KAK9920726.1"/>
    <property type="molecule type" value="Genomic_DNA"/>
</dbReference>
<dbReference type="InterPro" id="IPR047149">
    <property type="entry name" value="KIF11-like"/>
</dbReference>
<dbReference type="InterPro" id="IPR001752">
    <property type="entry name" value="Kinesin_motor_dom"/>
</dbReference>